<feature type="transmembrane region" description="Helical" evidence="1">
    <location>
        <begin position="274"/>
        <end position="299"/>
    </location>
</feature>
<organism evidence="2 3">
    <name type="scientific">Schumannella soli</name>
    <dbReference type="NCBI Taxonomy" id="2590779"/>
    <lineage>
        <taxon>Bacteria</taxon>
        <taxon>Bacillati</taxon>
        <taxon>Actinomycetota</taxon>
        <taxon>Actinomycetes</taxon>
        <taxon>Micrococcales</taxon>
        <taxon>Microbacteriaceae</taxon>
        <taxon>Schumannella</taxon>
    </lineage>
</organism>
<proteinExistence type="predicted"/>
<evidence type="ECO:0000313" key="3">
    <source>
        <dbReference type="Proteomes" id="UP000316252"/>
    </source>
</evidence>
<protein>
    <submittedName>
        <fullName evidence="2">Ammonium transporter</fullName>
    </submittedName>
</protein>
<feature type="transmembrane region" description="Helical" evidence="1">
    <location>
        <begin position="190"/>
        <end position="208"/>
    </location>
</feature>
<feature type="transmembrane region" description="Helical" evidence="1">
    <location>
        <begin position="90"/>
        <end position="112"/>
    </location>
</feature>
<keyword evidence="1" id="KW-0472">Membrane</keyword>
<feature type="transmembrane region" description="Helical" evidence="1">
    <location>
        <begin position="31"/>
        <end position="52"/>
    </location>
</feature>
<feature type="transmembrane region" description="Helical" evidence="1">
    <location>
        <begin position="58"/>
        <end position="78"/>
    </location>
</feature>
<dbReference type="AlphaFoldDB" id="A0A506Y0Y3"/>
<name>A0A506Y0Y3_9MICO</name>
<accession>A0A506Y0Y3</accession>
<evidence type="ECO:0000313" key="2">
    <source>
        <dbReference type="EMBL" id="TPW76196.1"/>
    </source>
</evidence>
<keyword evidence="1" id="KW-1133">Transmembrane helix</keyword>
<keyword evidence="3" id="KW-1185">Reference proteome</keyword>
<dbReference type="EMBL" id="VHQG01000002">
    <property type="protein sequence ID" value="TPW76196.1"/>
    <property type="molecule type" value="Genomic_DNA"/>
</dbReference>
<keyword evidence="1" id="KW-0812">Transmembrane</keyword>
<feature type="transmembrane region" description="Helical" evidence="1">
    <location>
        <begin position="124"/>
        <end position="147"/>
    </location>
</feature>
<feature type="transmembrane region" description="Helical" evidence="1">
    <location>
        <begin position="6"/>
        <end position="24"/>
    </location>
</feature>
<sequence length="337" mass="33343">MIWTLPAAILAAALLALAGTLLVRASVRIRFWVPLGAGLLAVLVTAALAAALGGISPLFGATIASGAAPIAVPLAAALSRGPRTGVREHIAVAVWAAVIVPLAIVVPARIVATCPPTSCVVEDFGGALPFVVAVGGFLLVPSVGTIGLNRLRNGSGSRLIDLVAGLAVVPLFAVWLAAAEGDVDDYTNGLVISGLAAPALGALGWLTVDRLRGVRATTGRALRMGAMAGMAVILPGAAAMTPPWLIGLGFVGGCVGALAHDARAIVSAPEALRAAVTALTLGAVGMVAPGILGTAIGFVFAARTDVTGSQFVATLAVAAGATALSLPVAVLGRRRGR</sequence>
<feature type="transmembrane region" description="Helical" evidence="1">
    <location>
        <begin position="159"/>
        <end position="178"/>
    </location>
</feature>
<feature type="transmembrane region" description="Helical" evidence="1">
    <location>
        <begin position="244"/>
        <end position="262"/>
    </location>
</feature>
<evidence type="ECO:0000256" key="1">
    <source>
        <dbReference type="SAM" id="Phobius"/>
    </source>
</evidence>
<feature type="transmembrane region" description="Helical" evidence="1">
    <location>
        <begin position="220"/>
        <end position="238"/>
    </location>
</feature>
<gene>
    <name evidence="2" type="ORF">FJ657_10350</name>
</gene>
<dbReference type="OrthoDB" id="5119143at2"/>
<dbReference type="Proteomes" id="UP000316252">
    <property type="component" value="Unassembled WGS sequence"/>
</dbReference>
<reference evidence="2 3" key="1">
    <citation type="submission" date="2019-06" db="EMBL/GenBank/DDBJ databases">
        <authorList>
            <person name="Li F."/>
        </authorList>
    </citation>
    <scope>NUCLEOTIDE SEQUENCE [LARGE SCALE GENOMIC DNA]</scope>
    <source>
        <strain evidence="2 3">10F1D-1</strain>
    </source>
</reference>
<dbReference type="RefSeq" id="WP_141163552.1">
    <property type="nucleotide sequence ID" value="NZ_VHQG01000002.1"/>
</dbReference>
<feature type="transmembrane region" description="Helical" evidence="1">
    <location>
        <begin position="311"/>
        <end position="331"/>
    </location>
</feature>
<comment type="caution">
    <text evidence="2">The sequence shown here is derived from an EMBL/GenBank/DDBJ whole genome shotgun (WGS) entry which is preliminary data.</text>
</comment>